<dbReference type="Gene3D" id="2.60.120.330">
    <property type="entry name" value="B-lactam Antibiotic, Isopenicillin N Synthase, Chain"/>
    <property type="match status" value="1"/>
</dbReference>
<accession>A0A6P6W3C6</accession>
<gene>
    <name evidence="5" type="primary">LOC113729320</name>
</gene>
<dbReference type="OrthoDB" id="288590at2759"/>
<dbReference type="GO" id="GO:0016706">
    <property type="term" value="F:2-oxoglutarate-dependent dioxygenase activity"/>
    <property type="evidence" value="ECO:0007669"/>
    <property type="project" value="UniProtKB-ARBA"/>
</dbReference>
<evidence type="ECO:0000256" key="1">
    <source>
        <dbReference type="ARBA" id="ARBA00022723"/>
    </source>
</evidence>
<dbReference type="Proteomes" id="UP001652660">
    <property type="component" value="Chromosome 2e"/>
</dbReference>
<evidence type="ECO:0000313" key="4">
    <source>
        <dbReference type="Proteomes" id="UP001652660"/>
    </source>
</evidence>
<dbReference type="InterPro" id="IPR027443">
    <property type="entry name" value="IPNS-like_sf"/>
</dbReference>
<reference evidence="4" key="1">
    <citation type="journal article" date="2025" name="Foods">
        <title>Unveiling the Microbial Signatures of Arabica Coffee Cherries: Insights into Ripeness Specific Diversity, Functional Traits, and Implications for Quality and Safety.</title>
        <authorList>
            <consortium name="RefSeq"/>
            <person name="Tenea G.N."/>
            <person name="Cifuentes V."/>
            <person name="Reyes P."/>
            <person name="Cevallos-Vallejos M."/>
        </authorList>
    </citation>
    <scope>NUCLEOTIDE SEQUENCE [LARGE SCALE GENOMIC DNA]</scope>
</reference>
<sequence>MESNPQVYSPQTQQNNIVPVIYFTTENLNPGTGSWFSTCKAVREALEEFSCFVAVYDKVEPEFISDAFASFKELFNLPMETKLLNTIPDRPAFGYIRPRPETPVHETVGIEDSTTIEAVHSFANVIWPSGNDHFW</sequence>
<evidence type="ECO:0000259" key="3">
    <source>
        <dbReference type="Pfam" id="PF14226"/>
    </source>
</evidence>
<dbReference type="GeneID" id="113729320"/>
<dbReference type="SUPFAM" id="SSF51197">
    <property type="entry name" value="Clavaminate synthase-like"/>
    <property type="match status" value="1"/>
</dbReference>
<dbReference type="Pfam" id="PF14226">
    <property type="entry name" value="DIOX_N"/>
    <property type="match status" value="1"/>
</dbReference>
<keyword evidence="4" id="KW-1185">Reference proteome</keyword>
<keyword evidence="2" id="KW-0408">Iron</keyword>
<keyword evidence="1" id="KW-0479">Metal-binding</keyword>
<reference evidence="5" key="2">
    <citation type="submission" date="2025-08" db="UniProtKB">
        <authorList>
            <consortium name="RefSeq"/>
        </authorList>
    </citation>
    <scope>IDENTIFICATION</scope>
    <source>
        <tissue evidence="5">Leaves</tissue>
    </source>
</reference>
<dbReference type="InterPro" id="IPR026992">
    <property type="entry name" value="DIOX_N"/>
</dbReference>
<dbReference type="AlphaFoldDB" id="A0A6P6W3C6"/>
<protein>
    <submittedName>
        <fullName evidence="5">Deoxypodophyllotoxin synthase-like</fullName>
    </submittedName>
</protein>
<evidence type="ECO:0000256" key="2">
    <source>
        <dbReference type="ARBA" id="ARBA00023004"/>
    </source>
</evidence>
<proteinExistence type="predicted"/>
<name>A0A6P6W3C6_COFAR</name>
<dbReference type="GO" id="GO:0046872">
    <property type="term" value="F:metal ion binding"/>
    <property type="evidence" value="ECO:0007669"/>
    <property type="project" value="UniProtKB-KW"/>
</dbReference>
<evidence type="ECO:0000313" key="5">
    <source>
        <dbReference type="RefSeq" id="XP_027109430.1"/>
    </source>
</evidence>
<feature type="domain" description="Non-haem dioxygenase N-terminal" evidence="3">
    <location>
        <begin position="19"/>
        <end position="102"/>
    </location>
</feature>
<organism evidence="4 5">
    <name type="scientific">Coffea arabica</name>
    <name type="common">Arabian coffee</name>
    <dbReference type="NCBI Taxonomy" id="13443"/>
    <lineage>
        <taxon>Eukaryota</taxon>
        <taxon>Viridiplantae</taxon>
        <taxon>Streptophyta</taxon>
        <taxon>Embryophyta</taxon>
        <taxon>Tracheophyta</taxon>
        <taxon>Spermatophyta</taxon>
        <taxon>Magnoliopsida</taxon>
        <taxon>eudicotyledons</taxon>
        <taxon>Gunneridae</taxon>
        <taxon>Pentapetalae</taxon>
        <taxon>asterids</taxon>
        <taxon>lamiids</taxon>
        <taxon>Gentianales</taxon>
        <taxon>Rubiaceae</taxon>
        <taxon>Ixoroideae</taxon>
        <taxon>Gardenieae complex</taxon>
        <taxon>Bertiereae - Coffeeae clade</taxon>
        <taxon>Coffeeae</taxon>
        <taxon>Coffea</taxon>
    </lineage>
</organism>
<dbReference type="RefSeq" id="XP_027109430.1">
    <property type="nucleotide sequence ID" value="XM_027253629.1"/>
</dbReference>